<reference evidence="1 2" key="1">
    <citation type="submission" date="2017-09" db="EMBL/GenBank/DDBJ databases">
        <title>The diverse metabolic capabilities of V. boronicumulans make it an excellent choice for continued studies on novel biodegradation.</title>
        <authorList>
            <person name="Sun S."/>
        </authorList>
    </citation>
    <scope>NUCLEOTIDE SEQUENCE [LARGE SCALE GENOMIC DNA]</scope>
    <source>
        <strain evidence="1 2">J1</strain>
    </source>
</reference>
<dbReference type="AlphaFoldDB" id="A0A250DFK2"/>
<evidence type="ECO:0000313" key="2">
    <source>
        <dbReference type="Proteomes" id="UP000217154"/>
    </source>
</evidence>
<dbReference type="KEGG" id="vbo:CKY39_07985"/>
<dbReference type="EMBL" id="CP023284">
    <property type="protein sequence ID" value="ATA53155.1"/>
    <property type="molecule type" value="Genomic_DNA"/>
</dbReference>
<gene>
    <name evidence="1" type="ORF">CKY39_07985</name>
</gene>
<organism evidence="1 2">
    <name type="scientific">Variovorax boronicumulans</name>
    <dbReference type="NCBI Taxonomy" id="436515"/>
    <lineage>
        <taxon>Bacteria</taxon>
        <taxon>Pseudomonadati</taxon>
        <taxon>Pseudomonadota</taxon>
        <taxon>Betaproteobacteria</taxon>
        <taxon>Burkholderiales</taxon>
        <taxon>Comamonadaceae</taxon>
        <taxon>Variovorax</taxon>
    </lineage>
</organism>
<dbReference type="Proteomes" id="UP000217154">
    <property type="component" value="Chromosome"/>
</dbReference>
<name>A0A250DFK2_9BURK</name>
<sequence length="234" mass="26556">MLCCAPEQTDLIAIFLDYTRQKIERAQTEPQRWERDSSEIGGWGGYQKAQRWYEFLRGDLFSRCLLGEAFVLEPRHFEALQACAEEQAGQKNNFWDEMSQSALIECALTAAAWGRLDMAQSIIKMRRSFKWTQRYAEWARSLIDQLAALPAGQTVASNSALVAHFDSLFDEIRHPTLLLTTGEVAREAARRGEAISPTSWPLLRLNLAMLKQRYFLGKPEVAPGMRDLVALVSA</sequence>
<accession>A0A250DFK2</accession>
<protein>
    <submittedName>
        <fullName evidence="1">Uncharacterized protein</fullName>
    </submittedName>
</protein>
<proteinExistence type="predicted"/>
<evidence type="ECO:0000313" key="1">
    <source>
        <dbReference type="EMBL" id="ATA53155.1"/>
    </source>
</evidence>